<reference evidence="2 3" key="1">
    <citation type="submission" date="2014-12" db="EMBL/GenBank/DDBJ databases">
        <title>Genome sequencing of Alteromonas marina AD001.</title>
        <authorList>
            <person name="Adrian T.G.S."/>
            <person name="Chan K.G."/>
        </authorList>
    </citation>
    <scope>NUCLEOTIDE SEQUENCE [LARGE SCALE GENOMIC DNA]</scope>
    <source>
        <strain evidence="2 3">AD001</strain>
    </source>
</reference>
<dbReference type="RefSeq" id="WP_039218006.1">
    <property type="nucleotide sequence ID" value="NZ_JWLW01000010.1"/>
</dbReference>
<dbReference type="InterPro" id="IPR050706">
    <property type="entry name" value="Cyclic-di-GMP_PDE-like"/>
</dbReference>
<dbReference type="Gene3D" id="3.20.20.450">
    <property type="entry name" value="EAL domain"/>
    <property type="match status" value="1"/>
</dbReference>
<gene>
    <name evidence="2" type="ORF">RJ41_05550</name>
</gene>
<dbReference type="PROSITE" id="PS50883">
    <property type="entry name" value="EAL"/>
    <property type="match status" value="1"/>
</dbReference>
<protein>
    <recommendedName>
        <fullName evidence="1">EAL domain-containing protein</fullName>
    </recommendedName>
</protein>
<evidence type="ECO:0000313" key="2">
    <source>
        <dbReference type="EMBL" id="KHT55038.1"/>
    </source>
</evidence>
<sequence length="243" mass="27594">MPIREISEDFSIEDIVPYFQPIVDLNSHGVWRYECLARLITRGDKTFLPSEFLYLIEREQHVNTLAASMFVQCASYFHDVNIPWNINITANDLQNQELTNTLITHLASYPTPERVSIEVSASTALSNPKNLTAFIEKSMHVGLGVFIDNVGSCPGNIRALMNLPVRGIKLAGGLIKHYDEQEAVREYVDYLLSLCERHGVSTIAEHVEDEVHLERVKRLPIRYAQGYVFSPPMANVRRATARH</sequence>
<dbReference type="SUPFAM" id="SSF141868">
    <property type="entry name" value="EAL domain-like"/>
    <property type="match status" value="1"/>
</dbReference>
<name>A0A0B3YK01_9ALTE</name>
<proteinExistence type="predicted"/>
<dbReference type="CDD" id="cd01948">
    <property type="entry name" value="EAL"/>
    <property type="match status" value="1"/>
</dbReference>
<dbReference type="AlphaFoldDB" id="A0A0B3YK01"/>
<dbReference type="PANTHER" id="PTHR33121">
    <property type="entry name" value="CYCLIC DI-GMP PHOSPHODIESTERASE PDEF"/>
    <property type="match status" value="1"/>
</dbReference>
<dbReference type="OrthoDB" id="5894408at2"/>
<dbReference type="GO" id="GO:0071111">
    <property type="term" value="F:cyclic-guanylate-specific phosphodiesterase activity"/>
    <property type="evidence" value="ECO:0007669"/>
    <property type="project" value="InterPro"/>
</dbReference>
<dbReference type="SMART" id="SM00052">
    <property type="entry name" value="EAL"/>
    <property type="match status" value="1"/>
</dbReference>
<organism evidence="2 3">
    <name type="scientific">Alteromonas marina</name>
    <dbReference type="NCBI Taxonomy" id="203795"/>
    <lineage>
        <taxon>Bacteria</taxon>
        <taxon>Pseudomonadati</taxon>
        <taxon>Pseudomonadota</taxon>
        <taxon>Gammaproteobacteria</taxon>
        <taxon>Alteromonadales</taxon>
        <taxon>Alteromonadaceae</taxon>
        <taxon>Alteromonas/Salinimonas group</taxon>
        <taxon>Alteromonas</taxon>
    </lineage>
</organism>
<evidence type="ECO:0000313" key="3">
    <source>
        <dbReference type="Proteomes" id="UP000031197"/>
    </source>
</evidence>
<evidence type="ECO:0000259" key="1">
    <source>
        <dbReference type="PROSITE" id="PS50883"/>
    </source>
</evidence>
<dbReference type="Proteomes" id="UP000031197">
    <property type="component" value="Unassembled WGS sequence"/>
</dbReference>
<comment type="caution">
    <text evidence="2">The sequence shown here is derived from an EMBL/GenBank/DDBJ whole genome shotgun (WGS) entry which is preliminary data.</text>
</comment>
<dbReference type="Pfam" id="PF00563">
    <property type="entry name" value="EAL"/>
    <property type="match status" value="1"/>
</dbReference>
<dbReference type="InterPro" id="IPR035919">
    <property type="entry name" value="EAL_sf"/>
</dbReference>
<accession>A0A0B3YK01</accession>
<dbReference type="EMBL" id="JWLW01000010">
    <property type="protein sequence ID" value="KHT55038.1"/>
    <property type="molecule type" value="Genomic_DNA"/>
</dbReference>
<dbReference type="PANTHER" id="PTHR33121:SF79">
    <property type="entry name" value="CYCLIC DI-GMP PHOSPHODIESTERASE PDED-RELATED"/>
    <property type="match status" value="1"/>
</dbReference>
<feature type="domain" description="EAL" evidence="1">
    <location>
        <begin position="1"/>
        <end position="243"/>
    </location>
</feature>
<keyword evidence="3" id="KW-1185">Reference proteome</keyword>
<dbReference type="InterPro" id="IPR001633">
    <property type="entry name" value="EAL_dom"/>
</dbReference>